<dbReference type="FunFam" id="2.40.50.100:FF:000003">
    <property type="entry name" value="Acetyl-CoA carboxylase biotin carboxyl carrier protein"/>
    <property type="match status" value="1"/>
</dbReference>
<protein>
    <recommendedName>
        <fullName evidence="2 8">Biotin carboxyl carrier protein of acetyl-CoA carboxylase</fullName>
    </recommendedName>
</protein>
<sequence>MDFSKIQELIKAVSESSLTSFEFKCDGTQINMKKECEKVVVKEKPHLEALKEDIKKIEIQNFKEEDKREDKTKAAIEENYNVVKSPIVGTFYKSSGPKQDPFVKIGHKVKKGEVLCIVEAMKLMNEIESEFEGEVVEILAKDGEMVEYGEPLIKIKYSLCINA</sequence>
<keyword evidence="4 8" id="KW-0276">Fatty acid metabolism</keyword>
<gene>
    <name evidence="10" type="ORF">BD821_1099</name>
</gene>
<dbReference type="PRINTS" id="PR01071">
    <property type="entry name" value="ACOABIOTINCC"/>
</dbReference>
<dbReference type="InterPro" id="IPR001882">
    <property type="entry name" value="Biotin_BS"/>
</dbReference>
<keyword evidence="7 8" id="KW-0092">Biotin</keyword>
<proteinExistence type="predicted"/>
<keyword evidence="5 8" id="KW-0443">Lipid metabolism</keyword>
<name>A0A2S6FX65_9CLOT</name>
<evidence type="ECO:0000259" key="9">
    <source>
        <dbReference type="PROSITE" id="PS50968"/>
    </source>
</evidence>
<feature type="domain" description="Lipoyl-binding" evidence="9">
    <location>
        <begin position="80"/>
        <end position="156"/>
    </location>
</feature>
<dbReference type="Gene3D" id="2.40.50.100">
    <property type="match status" value="1"/>
</dbReference>
<dbReference type="GO" id="GO:0006633">
    <property type="term" value="P:fatty acid biosynthetic process"/>
    <property type="evidence" value="ECO:0007669"/>
    <property type="project" value="UniProtKB-UniPathway"/>
</dbReference>
<evidence type="ECO:0000256" key="7">
    <source>
        <dbReference type="ARBA" id="ARBA00023267"/>
    </source>
</evidence>
<evidence type="ECO:0000256" key="6">
    <source>
        <dbReference type="ARBA" id="ARBA00023160"/>
    </source>
</evidence>
<evidence type="ECO:0000313" key="11">
    <source>
        <dbReference type="Proteomes" id="UP000239863"/>
    </source>
</evidence>
<comment type="caution">
    <text evidence="10">The sequence shown here is derived from an EMBL/GenBank/DDBJ whole genome shotgun (WGS) entry which is preliminary data.</text>
</comment>
<keyword evidence="6 8" id="KW-0275">Fatty acid biosynthesis</keyword>
<dbReference type="EMBL" id="PTIS01000009">
    <property type="protein sequence ID" value="PPK48146.1"/>
    <property type="molecule type" value="Genomic_DNA"/>
</dbReference>
<accession>A0A2S6FX65</accession>
<dbReference type="UniPathway" id="UPA00094"/>
<dbReference type="Pfam" id="PF00364">
    <property type="entry name" value="Biotin_lipoyl"/>
    <property type="match status" value="1"/>
</dbReference>
<evidence type="ECO:0000256" key="8">
    <source>
        <dbReference type="RuleBase" id="RU364072"/>
    </source>
</evidence>
<dbReference type="GO" id="GO:0003989">
    <property type="term" value="F:acetyl-CoA carboxylase activity"/>
    <property type="evidence" value="ECO:0007669"/>
    <property type="project" value="InterPro"/>
</dbReference>
<dbReference type="InterPro" id="IPR001249">
    <property type="entry name" value="AcCoA_biotinCC"/>
</dbReference>
<evidence type="ECO:0000256" key="3">
    <source>
        <dbReference type="ARBA" id="ARBA00022516"/>
    </source>
</evidence>
<evidence type="ECO:0000313" key="10">
    <source>
        <dbReference type="EMBL" id="PPK48146.1"/>
    </source>
</evidence>
<keyword evidence="3 8" id="KW-0444">Lipid biosynthesis</keyword>
<reference evidence="10 11" key="1">
    <citation type="submission" date="2018-02" db="EMBL/GenBank/DDBJ databases">
        <title>Genomic Encyclopedia of Archaeal and Bacterial Type Strains, Phase II (KMG-II): from individual species to whole genera.</title>
        <authorList>
            <person name="Goeker M."/>
        </authorList>
    </citation>
    <scope>NUCLEOTIDE SEQUENCE [LARGE SCALE GENOMIC DNA]</scope>
    <source>
        <strain evidence="10 11">DSM 15099</strain>
    </source>
</reference>
<dbReference type="Proteomes" id="UP000239863">
    <property type="component" value="Unassembled WGS sequence"/>
</dbReference>
<evidence type="ECO:0000256" key="2">
    <source>
        <dbReference type="ARBA" id="ARBA00017562"/>
    </source>
</evidence>
<dbReference type="NCBIfam" id="TIGR00531">
    <property type="entry name" value="BCCP"/>
    <property type="match status" value="1"/>
</dbReference>
<dbReference type="PROSITE" id="PS50968">
    <property type="entry name" value="BIOTINYL_LIPOYL"/>
    <property type="match status" value="1"/>
</dbReference>
<dbReference type="InterPro" id="IPR000089">
    <property type="entry name" value="Biotin_lipoyl"/>
</dbReference>
<comment type="function">
    <text evidence="8">This protein is a component of the acetyl coenzyme A carboxylase complex; first, biotin carboxylase catalyzes the carboxylation of the carrier protein and then the transcarboxylase transfers the carboxyl group to form malonyl-CoA.</text>
</comment>
<organism evidence="10 11">
    <name type="scientific">Clostridium algidicarnis DSM 15099</name>
    <dbReference type="NCBI Taxonomy" id="1121295"/>
    <lineage>
        <taxon>Bacteria</taxon>
        <taxon>Bacillati</taxon>
        <taxon>Bacillota</taxon>
        <taxon>Clostridia</taxon>
        <taxon>Eubacteriales</taxon>
        <taxon>Clostridiaceae</taxon>
        <taxon>Clostridium</taxon>
    </lineage>
</organism>
<dbReference type="GO" id="GO:0009317">
    <property type="term" value="C:acetyl-CoA carboxylase complex"/>
    <property type="evidence" value="ECO:0007669"/>
    <property type="project" value="InterPro"/>
</dbReference>
<dbReference type="AlphaFoldDB" id="A0A2S6FX65"/>
<dbReference type="InterPro" id="IPR011053">
    <property type="entry name" value="Single_hybrid_motif"/>
</dbReference>
<evidence type="ECO:0000256" key="5">
    <source>
        <dbReference type="ARBA" id="ARBA00023098"/>
    </source>
</evidence>
<comment type="pathway">
    <text evidence="1 8">Lipid metabolism; fatty acid biosynthesis.</text>
</comment>
<dbReference type="CDD" id="cd06850">
    <property type="entry name" value="biotinyl_domain"/>
    <property type="match status" value="1"/>
</dbReference>
<dbReference type="RefSeq" id="WP_104409944.1">
    <property type="nucleotide sequence ID" value="NZ_PTIS01000009.1"/>
</dbReference>
<dbReference type="PANTHER" id="PTHR45266">
    <property type="entry name" value="OXALOACETATE DECARBOXYLASE ALPHA CHAIN"/>
    <property type="match status" value="1"/>
</dbReference>
<dbReference type="PANTHER" id="PTHR45266:SF3">
    <property type="entry name" value="OXALOACETATE DECARBOXYLASE ALPHA CHAIN"/>
    <property type="match status" value="1"/>
</dbReference>
<evidence type="ECO:0000256" key="4">
    <source>
        <dbReference type="ARBA" id="ARBA00022832"/>
    </source>
</evidence>
<dbReference type="STRING" id="37659.GCA_000703125_02222"/>
<dbReference type="PROSITE" id="PS00188">
    <property type="entry name" value="BIOTIN"/>
    <property type="match status" value="1"/>
</dbReference>
<dbReference type="InterPro" id="IPR050709">
    <property type="entry name" value="Biotin_Carboxyl_Carrier/Decarb"/>
</dbReference>
<evidence type="ECO:0000256" key="1">
    <source>
        <dbReference type="ARBA" id="ARBA00005194"/>
    </source>
</evidence>
<dbReference type="OrthoDB" id="9811735at2"/>
<dbReference type="SUPFAM" id="SSF51230">
    <property type="entry name" value="Single hybrid motif"/>
    <property type="match status" value="1"/>
</dbReference>